<organism evidence="2 3">
    <name type="scientific">Marinilabilia rubra</name>
    <dbReference type="NCBI Taxonomy" id="2162893"/>
    <lineage>
        <taxon>Bacteria</taxon>
        <taxon>Pseudomonadati</taxon>
        <taxon>Bacteroidota</taxon>
        <taxon>Bacteroidia</taxon>
        <taxon>Marinilabiliales</taxon>
        <taxon>Marinilabiliaceae</taxon>
        <taxon>Marinilabilia</taxon>
    </lineage>
</organism>
<evidence type="ECO:0000313" key="2">
    <source>
        <dbReference type="EMBL" id="PWE00440.1"/>
    </source>
</evidence>
<keyword evidence="1" id="KW-0732">Signal</keyword>
<accession>A0A2U2BBJ9</accession>
<name>A0A2U2BBJ9_9BACT</name>
<keyword evidence="3" id="KW-1185">Reference proteome</keyword>
<dbReference type="Proteomes" id="UP000244956">
    <property type="component" value="Unassembled WGS sequence"/>
</dbReference>
<evidence type="ECO:0000313" key="3">
    <source>
        <dbReference type="Proteomes" id="UP000244956"/>
    </source>
</evidence>
<dbReference type="AlphaFoldDB" id="A0A2U2BBJ9"/>
<sequence>MTRFFLKYLVGVLLLLGSEVTSAQLTNEFRHYYPEFEKHRANQLLLQVSNFNFVKDNEYKNKFAWGHTLIGYGIQPSLMYYAGDKLRLRAGLFVQQYSGLDYYSKVRPVLSAHLKMSPSFEVIMGSLRGHLHHEVIEPLFDTERQFTRPVENGVQFLVNRPWLKMDVWVDWEQYVQEGDDFPEWFTAGMSAAPTLLNDSVQPWQITLPVNMMAVHRGGEVSNYVEKVQTSMNLAAGIKVNRKLNGVFNDVGVFGYAMNYRNINEVGPMDVNSGNAFYVGATADTRSFNLLAGYYRGHDFIALRGGGNFQSVSLIRDNIYIPTRELATMKVAYNRIFLKKIKFSFLFEGYYDIPDARFDFAPGLQLTFSPSFFVTEAEFF</sequence>
<comment type="caution">
    <text evidence="2">The sequence shown here is derived from an EMBL/GenBank/DDBJ whole genome shotgun (WGS) entry which is preliminary data.</text>
</comment>
<feature type="signal peptide" evidence="1">
    <location>
        <begin position="1"/>
        <end position="23"/>
    </location>
</feature>
<evidence type="ECO:0000256" key="1">
    <source>
        <dbReference type="SAM" id="SignalP"/>
    </source>
</evidence>
<dbReference type="EMBL" id="QEWP01000003">
    <property type="protein sequence ID" value="PWE00440.1"/>
    <property type="molecule type" value="Genomic_DNA"/>
</dbReference>
<proteinExistence type="predicted"/>
<feature type="chain" id="PRO_5015415735" evidence="1">
    <location>
        <begin position="24"/>
        <end position="379"/>
    </location>
</feature>
<gene>
    <name evidence="2" type="ORF">DDZ16_05790</name>
</gene>
<dbReference type="RefSeq" id="WP_109263479.1">
    <property type="nucleotide sequence ID" value="NZ_QEWP01000003.1"/>
</dbReference>
<reference evidence="2 3" key="1">
    <citation type="submission" date="2018-05" db="EMBL/GenBank/DDBJ databases">
        <title>Marinilabilia rubrum sp. nov., isolated from saltern sediment.</title>
        <authorList>
            <person name="Zhang R."/>
        </authorList>
    </citation>
    <scope>NUCLEOTIDE SEQUENCE [LARGE SCALE GENOMIC DNA]</scope>
    <source>
        <strain evidence="2 3">WTE16</strain>
    </source>
</reference>
<protein>
    <submittedName>
        <fullName evidence="2">Uncharacterized protein</fullName>
    </submittedName>
</protein>
<dbReference type="OrthoDB" id="1111796at2"/>